<feature type="region of interest" description="Disordered" evidence="1">
    <location>
        <begin position="268"/>
        <end position="293"/>
    </location>
</feature>
<dbReference type="EMBL" id="KZ992822">
    <property type="protein sequence ID" value="RKP06768.1"/>
    <property type="molecule type" value="Genomic_DNA"/>
</dbReference>
<evidence type="ECO:0000259" key="2">
    <source>
        <dbReference type="Pfam" id="PF20645"/>
    </source>
</evidence>
<feature type="region of interest" description="Disordered" evidence="1">
    <location>
        <begin position="133"/>
        <end position="161"/>
    </location>
</feature>
<evidence type="ECO:0000256" key="1">
    <source>
        <dbReference type="SAM" id="MobiDB-lite"/>
    </source>
</evidence>
<dbReference type="Proteomes" id="UP000271241">
    <property type="component" value="Unassembled WGS sequence"/>
</dbReference>
<feature type="compositionally biased region" description="Acidic residues" evidence="1">
    <location>
        <begin position="277"/>
        <end position="293"/>
    </location>
</feature>
<name>A0A4P9XLL5_9FUNG</name>
<sequence>MVQELIHVGNLELNMHSGRYEPDIRLLSLVIVLVRAYYGLDGRARSTDGLFPMLSLQDWLKQLDHHAASSQHIPWSFCDLEQFASKYPDKYMAYCDTAIFPRDKVFEESRRVTVRRAIETMMDILNSARAEATQQQAKRTTSLATATTGDKGSLGNTGDTNQTATFTATDDCIVVDASLCESQTGGTASQATSKAPPPSLEFLLDNPFTWDMSTWHPDYARVLGHAAELLGATVVEMNGALRETSVAIRQGACSLFADVAPIHADTEYASTTTDGSSTEDIDSDSNSDDDQSV</sequence>
<feature type="domain" description="Rrn7/TAF1B C-terminal cyclin" evidence="2">
    <location>
        <begin position="16"/>
        <end position="68"/>
    </location>
</feature>
<accession>A0A4P9XLL5</accession>
<proteinExistence type="predicted"/>
<dbReference type="AlphaFoldDB" id="A0A4P9XLL5"/>
<dbReference type="Pfam" id="PF20645">
    <property type="entry name" value="Rrn7_cyclin_C"/>
    <property type="match status" value="1"/>
</dbReference>
<evidence type="ECO:0000313" key="4">
    <source>
        <dbReference type="Proteomes" id="UP000271241"/>
    </source>
</evidence>
<organism evidence="3 4">
    <name type="scientific">Thamnocephalis sphaerospora</name>
    <dbReference type="NCBI Taxonomy" id="78915"/>
    <lineage>
        <taxon>Eukaryota</taxon>
        <taxon>Fungi</taxon>
        <taxon>Fungi incertae sedis</taxon>
        <taxon>Zoopagomycota</taxon>
        <taxon>Zoopagomycotina</taxon>
        <taxon>Zoopagomycetes</taxon>
        <taxon>Zoopagales</taxon>
        <taxon>Sigmoideomycetaceae</taxon>
        <taxon>Thamnocephalis</taxon>
    </lineage>
</organism>
<dbReference type="InterPro" id="IPR048538">
    <property type="entry name" value="Rrn7_cyclin_C"/>
</dbReference>
<keyword evidence="4" id="KW-1185">Reference proteome</keyword>
<gene>
    <name evidence="3" type="ORF">THASP1DRAFT_31428</name>
</gene>
<evidence type="ECO:0000313" key="3">
    <source>
        <dbReference type="EMBL" id="RKP06768.1"/>
    </source>
</evidence>
<reference evidence="4" key="1">
    <citation type="journal article" date="2018" name="Nat. Microbiol.">
        <title>Leveraging single-cell genomics to expand the fungal tree of life.</title>
        <authorList>
            <person name="Ahrendt S.R."/>
            <person name="Quandt C.A."/>
            <person name="Ciobanu D."/>
            <person name="Clum A."/>
            <person name="Salamov A."/>
            <person name="Andreopoulos B."/>
            <person name="Cheng J.F."/>
            <person name="Woyke T."/>
            <person name="Pelin A."/>
            <person name="Henrissat B."/>
            <person name="Reynolds N.K."/>
            <person name="Benny G.L."/>
            <person name="Smith M.E."/>
            <person name="James T.Y."/>
            <person name="Grigoriev I.V."/>
        </authorList>
    </citation>
    <scope>NUCLEOTIDE SEQUENCE [LARGE SCALE GENOMIC DNA]</scope>
    <source>
        <strain evidence="4">RSA 1356</strain>
    </source>
</reference>
<protein>
    <recommendedName>
        <fullName evidence="2">Rrn7/TAF1B C-terminal cyclin domain-containing protein</fullName>
    </recommendedName>
</protein>